<organism evidence="5 6">
    <name type="scientific">Corynebacterium spheniscorum</name>
    <dbReference type="NCBI Taxonomy" id="185761"/>
    <lineage>
        <taxon>Bacteria</taxon>
        <taxon>Bacillati</taxon>
        <taxon>Actinomycetota</taxon>
        <taxon>Actinomycetes</taxon>
        <taxon>Mycobacteriales</taxon>
        <taxon>Corynebacteriaceae</taxon>
        <taxon>Corynebacterium</taxon>
    </lineage>
</organism>
<evidence type="ECO:0000256" key="3">
    <source>
        <dbReference type="SAM" id="MobiDB-lite"/>
    </source>
</evidence>
<sequence>MTDFEQQRHLRDVERRRPDLAYDPDRPTPRRLPRRDIDDPSTRRVGSHREEYLRRRAERERARAAGGGRHHRRAKEETPPNNAAQAAGATGVAEAAGAVGAAGAAGAGVPKAAASPKAPATPKASTPRNPVDPPTEKIPSLADKVQVPPRQPLKAESKARGVHPGEAAYSADSTAESPRVSARSASQRPASQRPASQRPAPQRAASATVPASKRRQGARPTGARPAARPVAKRKRRPRISVTQVIGEILLTVGVLFFLFAFYEAYWTNLNSGRLQAQAAEKLDDKWSDTSSSNNPRKKLTPDLGEAFARMYIPSFGSDFHFAVVEGTSDEDLQAGPGRYVDTQLPGQPGNFAVAGHRVGKGAPFNDLGNLQVCNAIVVETQNSWDVYRVMPIDSQGEQRHQEALNCFSPEQADRMTSGDYANVLGRSITIPGDVGVIYPIPGQGDIGQTDEHMEKLITLTTCHPQFSNAERMIVHGMMTESIPKAADGSRPAVLDED</sequence>
<keyword evidence="4" id="KW-1133">Transmembrane helix</keyword>
<feature type="region of interest" description="Disordered" evidence="3">
    <location>
        <begin position="1"/>
        <end position="237"/>
    </location>
</feature>
<dbReference type="AlphaFoldDB" id="A0A1I2UVT6"/>
<evidence type="ECO:0000313" key="6">
    <source>
        <dbReference type="Proteomes" id="UP000199065"/>
    </source>
</evidence>
<keyword evidence="4" id="KW-0812">Transmembrane</keyword>
<name>A0A1I2UVT6_9CORY</name>
<keyword evidence="6" id="KW-1185">Reference proteome</keyword>
<keyword evidence="1" id="KW-0378">Hydrolase</keyword>
<gene>
    <name evidence="5" type="ORF">SAMN05660282_01951</name>
</gene>
<dbReference type="CDD" id="cd05830">
    <property type="entry name" value="Sortase_E"/>
    <property type="match status" value="1"/>
</dbReference>
<feature type="active site" description="Acyl-thioester intermediate" evidence="2">
    <location>
        <position position="462"/>
    </location>
</feature>
<feature type="active site" description="Proton donor/acceptor" evidence="2">
    <location>
        <position position="356"/>
    </location>
</feature>
<dbReference type="InterPro" id="IPR053465">
    <property type="entry name" value="Sortase_Class_E"/>
</dbReference>
<dbReference type="InterPro" id="IPR023365">
    <property type="entry name" value="Sortase_dom-sf"/>
</dbReference>
<reference evidence="5 6" key="1">
    <citation type="submission" date="2016-10" db="EMBL/GenBank/DDBJ databases">
        <authorList>
            <person name="de Groot N.N."/>
        </authorList>
    </citation>
    <scope>NUCLEOTIDE SEQUENCE [LARGE SCALE GENOMIC DNA]</scope>
    <source>
        <strain>J11</strain>
        <strain evidence="6">PG 39</strain>
    </source>
</reference>
<protein>
    <submittedName>
        <fullName evidence="5">LPXTG-site transpeptidase (Sortase) family protein</fullName>
    </submittedName>
</protein>
<dbReference type="InterPro" id="IPR042003">
    <property type="entry name" value="Sortase_E"/>
</dbReference>
<evidence type="ECO:0000256" key="2">
    <source>
        <dbReference type="PIRSR" id="PIRSR605754-1"/>
    </source>
</evidence>
<dbReference type="Proteomes" id="UP000199065">
    <property type="component" value="Unassembled WGS sequence"/>
</dbReference>
<dbReference type="Pfam" id="PF04203">
    <property type="entry name" value="Sortase"/>
    <property type="match status" value="1"/>
</dbReference>
<feature type="compositionally biased region" description="Low complexity" evidence="3">
    <location>
        <begin position="83"/>
        <end position="127"/>
    </location>
</feature>
<evidence type="ECO:0000256" key="4">
    <source>
        <dbReference type="SAM" id="Phobius"/>
    </source>
</evidence>
<keyword evidence="4" id="KW-0472">Membrane</keyword>
<dbReference type="EMBL" id="FOPJ01000015">
    <property type="protein sequence ID" value="SFG78891.1"/>
    <property type="molecule type" value="Genomic_DNA"/>
</dbReference>
<accession>A0A1I2UVT6</accession>
<dbReference type="SUPFAM" id="SSF63817">
    <property type="entry name" value="Sortase"/>
    <property type="match status" value="1"/>
</dbReference>
<dbReference type="InterPro" id="IPR005754">
    <property type="entry name" value="Sortase"/>
</dbReference>
<proteinExistence type="predicted"/>
<evidence type="ECO:0000313" key="5">
    <source>
        <dbReference type="EMBL" id="SFG78891.1"/>
    </source>
</evidence>
<dbReference type="Gene3D" id="2.40.260.10">
    <property type="entry name" value="Sortase"/>
    <property type="match status" value="1"/>
</dbReference>
<feature type="transmembrane region" description="Helical" evidence="4">
    <location>
        <begin position="241"/>
        <end position="262"/>
    </location>
</feature>
<evidence type="ECO:0000256" key="1">
    <source>
        <dbReference type="ARBA" id="ARBA00022801"/>
    </source>
</evidence>
<feature type="compositionally biased region" description="Low complexity" evidence="3">
    <location>
        <begin position="218"/>
        <end position="229"/>
    </location>
</feature>
<feature type="compositionally biased region" description="Low complexity" evidence="3">
    <location>
        <begin position="177"/>
        <end position="207"/>
    </location>
</feature>
<dbReference type="STRING" id="185761.SAMN05660282_01951"/>
<dbReference type="NCBIfam" id="NF033747">
    <property type="entry name" value="class_E_sortase"/>
    <property type="match status" value="1"/>
</dbReference>
<feature type="compositionally biased region" description="Basic and acidic residues" evidence="3">
    <location>
        <begin position="1"/>
        <end position="63"/>
    </location>
</feature>
<dbReference type="GO" id="GO:0016787">
    <property type="term" value="F:hydrolase activity"/>
    <property type="evidence" value="ECO:0007669"/>
    <property type="project" value="UniProtKB-KW"/>
</dbReference>